<organism evidence="2 3">
    <name type="scientific">Crassostrea virginica</name>
    <name type="common">Eastern oyster</name>
    <dbReference type="NCBI Taxonomy" id="6565"/>
    <lineage>
        <taxon>Eukaryota</taxon>
        <taxon>Metazoa</taxon>
        <taxon>Spiralia</taxon>
        <taxon>Lophotrochozoa</taxon>
        <taxon>Mollusca</taxon>
        <taxon>Bivalvia</taxon>
        <taxon>Autobranchia</taxon>
        <taxon>Pteriomorphia</taxon>
        <taxon>Ostreida</taxon>
        <taxon>Ostreoidea</taxon>
        <taxon>Ostreidae</taxon>
        <taxon>Crassostrea</taxon>
    </lineage>
</organism>
<evidence type="ECO:0000313" key="3">
    <source>
        <dbReference type="RefSeq" id="XP_022286700.1"/>
    </source>
</evidence>
<dbReference type="OrthoDB" id="306304at2759"/>
<dbReference type="PANTHER" id="PTHR23306">
    <property type="entry name" value="TUMOR SUSCEPTIBILITY GENE 101 PROTEIN-RELATED"/>
    <property type="match status" value="1"/>
</dbReference>
<dbReference type="GO" id="GO:0043130">
    <property type="term" value="F:ubiquitin binding"/>
    <property type="evidence" value="ECO:0007669"/>
    <property type="project" value="TreeGrafter"/>
</dbReference>
<feature type="domain" description="UEV" evidence="1">
    <location>
        <begin position="1"/>
        <end position="144"/>
    </location>
</feature>
<protein>
    <submittedName>
        <fullName evidence="3">Tumor susceptibility gene 101 protein-like</fullName>
    </submittedName>
</protein>
<dbReference type="CDD" id="cd11685">
    <property type="entry name" value="UEV_TSG101-like"/>
    <property type="match status" value="1"/>
</dbReference>
<dbReference type="Proteomes" id="UP000694844">
    <property type="component" value="Chromosome 6"/>
</dbReference>
<evidence type="ECO:0000259" key="1">
    <source>
        <dbReference type="PROSITE" id="PS51322"/>
    </source>
</evidence>
<reference evidence="3" key="1">
    <citation type="submission" date="2025-08" db="UniProtKB">
        <authorList>
            <consortium name="RefSeq"/>
        </authorList>
    </citation>
    <scope>IDENTIFICATION</scope>
    <source>
        <tissue evidence="3">Whole sample</tissue>
    </source>
</reference>
<dbReference type="GO" id="GO:0000813">
    <property type="term" value="C:ESCRT I complex"/>
    <property type="evidence" value="ECO:0007669"/>
    <property type="project" value="TreeGrafter"/>
</dbReference>
<dbReference type="AlphaFoldDB" id="A0A8B8A6B7"/>
<keyword evidence="2" id="KW-1185">Reference proteome</keyword>
<dbReference type="InterPro" id="IPR052070">
    <property type="entry name" value="ESCRT-I_UEV_domain"/>
</dbReference>
<dbReference type="SUPFAM" id="SSF54495">
    <property type="entry name" value="UBC-like"/>
    <property type="match status" value="1"/>
</dbReference>
<dbReference type="GO" id="GO:0008333">
    <property type="term" value="P:endosome to lysosome transport"/>
    <property type="evidence" value="ECO:0007669"/>
    <property type="project" value="TreeGrafter"/>
</dbReference>
<dbReference type="PROSITE" id="PS51322">
    <property type="entry name" value="UEV"/>
    <property type="match status" value="1"/>
</dbReference>
<dbReference type="GeneID" id="111099630"/>
<dbReference type="GO" id="GO:0015031">
    <property type="term" value="P:protein transport"/>
    <property type="evidence" value="ECO:0007669"/>
    <property type="project" value="InterPro"/>
</dbReference>
<evidence type="ECO:0000313" key="2">
    <source>
        <dbReference type="Proteomes" id="UP000694844"/>
    </source>
</evidence>
<accession>A0A8B8A6B7</accession>
<dbReference type="PANTHER" id="PTHR23306:SF3">
    <property type="entry name" value="TUMOR SUPPRESSOR PROTEIN 101"/>
    <property type="match status" value="1"/>
</dbReference>
<dbReference type="InterPro" id="IPR008883">
    <property type="entry name" value="UEV_N"/>
</dbReference>
<gene>
    <name evidence="3" type="primary">LOC111099630</name>
</gene>
<proteinExistence type="predicted"/>
<dbReference type="Gene3D" id="3.10.110.10">
    <property type="entry name" value="Ubiquitin Conjugating Enzyme"/>
    <property type="match status" value="1"/>
</dbReference>
<dbReference type="InterPro" id="IPR016135">
    <property type="entry name" value="UBQ-conjugating_enzyme/RWD"/>
</dbReference>
<sequence>MQMEQVFKHALNKYKYADIARRDAMDVVRHYKDLRPSQVPYIFPDGNRKDLLCLDGTIPVIYKEKTYNIPVCVLIMDTHPYSPPMVYVKPSSTMVLSPGWNVDSNGKVNLPYLQDWRFPQSDVLGLIQILTIVFGEEPPVFAKSTVNLQSPPPYPGSGLTPNLHRNPNNVQECYLEHFERFLENFGIGFARDACVKNGIDNLEIFLMLEKDDFMNVLGLNLGKTLKCIEAKRKFCNMESSI</sequence>
<dbReference type="Pfam" id="PF05743">
    <property type="entry name" value="UEV"/>
    <property type="match status" value="1"/>
</dbReference>
<name>A0A8B8A6B7_CRAVI</name>
<dbReference type="KEGG" id="cvn:111099630"/>
<dbReference type="RefSeq" id="XP_022286700.1">
    <property type="nucleotide sequence ID" value="XM_022430992.1"/>
</dbReference>